<dbReference type="GO" id="GO:0004175">
    <property type="term" value="F:endopeptidase activity"/>
    <property type="evidence" value="ECO:0007669"/>
    <property type="project" value="UniProtKB-ARBA"/>
</dbReference>
<evidence type="ECO:0000313" key="4">
    <source>
        <dbReference type="Proteomes" id="UP001152749"/>
    </source>
</evidence>
<dbReference type="KEGG" id="fcs:TRV642_4000"/>
<dbReference type="GO" id="GO:0080120">
    <property type="term" value="P:CAAX-box protein maturation"/>
    <property type="evidence" value="ECO:0007669"/>
    <property type="project" value="UniProtKB-ARBA"/>
</dbReference>
<feature type="domain" description="CAAX prenyl protease 2/Lysostaphin resistance protein A-like" evidence="2">
    <location>
        <begin position="107"/>
        <end position="203"/>
    </location>
</feature>
<keyword evidence="1" id="KW-1133">Transmembrane helix</keyword>
<keyword evidence="1" id="KW-0472">Membrane</keyword>
<evidence type="ECO:0000256" key="1">
    <source>
        <dbReference type="SAM" id="Phobius"/>
    </source>
</evidence>
<dbReference type="EMBL" id="OX336425">
    <property type="protein sequence ID" value="CAI2768715.1"/>
    <property type="molecule type" value="Genomic_DNA"/>
</dbReference>
<feature type="transmembrane region" description="Helical" evidence="1">
    <location>
        <begin position="5"/>
        <end position="21"/>
    </location>
</feature>
<evidence type="ECO:0000259" key="2">
    <source>
        <dbReference type="Pfam" id="PF02517"/>
    </source>
</evidence>
<dbReference type="Pfam" id="PF02517">
    <property type="entry name" value="Rce1-like"/>
    <property type="match status" value="1"/>
</dbReference>
<dbReference type="Proteomes" id="UP001152749">
    <property type="component" value="Chromosome"/>
</dbReference>
<dbReference type="InterPro" id="IPR003675">
    <property type="entry name" value="Rce1/LyrA-like_dom"/>
</dbReference>
<dbReference type="AlphaFoldDB" id="A0A9W4TKJ1"/>
<dbReference type="RefSeq" id="WP_263361290.1">
    <property type="nucleotide sequence ID" value="NZ_OX336425.1"/>
</dbReference>
<keyword evidence="1" id="KW-0812">Transmembrane</keyword>
<sequence>MKKNIKTILIIIICFLSYYIAFDNFERLMSLIDEILNNGLFSYFVTYLVIGLPIFFGVFIVNTDHKILSNLGLLANDLHGVFLATIFSLPMFIGGFLFNKLNNDINLSNLITATIFAGIFEELYFRGFLFGQIFKNTKLGFLPSIFLSAIVFSFGHIYQSQIPSELVGIFIITFLGSILFAWLFVEWNHNLWIPIFLHTFMNLSWNIFSISNNAMGNLNANIFRGLTIAFAIIFTIICKIRKGQKMSINLNTLLIKK</sequence>
<reference evidence="3" key="1">
    <citation type="submission" date="2022-09" db="EMBL/GenBank/DDBJ databases">
        <authorList>
            <person name="Duchaud E."/>
        </authorList>
    </citation>
    <scope>NUCLEOTIDE SEQUENCE</scope>
    <source>
        <strain evidence="3">TRV642</strain>
    </source>
</reference>
<feature type="transmembrane region" description="Helical" evidence="1">
    <location>
        <begin position="141"/>
        <end position="160"/>
    </location>
</feature>
<feature type="transmembrane region" description="Helical" evidence="1">
    <location>
        <begin position="41"/>
        <end position="61"/>
    </location>
</feature>
<feature type="transmembrane region" description="Helical" evidence="1">
    <location>
        <begin position="191"/>
        <end position="210"/>
    </location>
</feature>
<feature type="transmembrane region" description="Helical" evidence="1">
    <location>
        <begin position="166"/>
        <end position="184"/>
    </location>
</feature>
<proteinExistence type="predicted"/>
<feature type="transmembrane region" description="Helical" evidence="1">
    <location>
        <begin position="110"/>
        <end position="129"/>
    </location>
</feature>
<name>A0A9W4TKJ1_9FLAO</name>
<protein>
    <recommendedName>
        <fullName evidence="2">CAAX prenyl protease 2/Lysostaphin resistance protein A-like domain-containing protein</fullName>
    </recommendedName>
</protein>
<gene>
    <name evidence="3" type="ORF">TRV642_4000</name>
</gene>
<evidence type="ECO:0000313" key="3">
    <source>
        <dbReference type="EMBL" id="CAI2768715.1"/>
    </source>
</evidence>
<accession>A0A9W4TKJ1</accession>
<feature type="transmembrane region" description="Helical" evidence="1">
    <location>
        <begin position="73"/>
        <end position="98"/>
    </location>
</feature>
<organism evidence="3 4">
    <name type="scientific">Flavobacterium collinsii</name>
    <dbReference type="NCBI Taxonomy" id="1114861"/>
    <lineage>
        <taxon>Bacteria</taxon>
        <taxon>Pseudomonadati</taxon>
        <taxon>Bacteroidota</taxon>
        <taxon>Flavobacteriia</taxon>
        <taxon>Flavobacteriales</taxon>
        <taxon>Flavobacteriaceae</taxon>
        <taxon>Flavobacterium</taxon>
    </lineage>
</organism>
<feature type="transmembrane region" description="Helical" evidence="1">
    <location>
        <begin position="222"/>
        <end position="240"/>
    </location>
</feature>